<dbReference type="InterPro" id="IPR017441">
    <property type="entry name" value="Protein_kinase_ATP_BS"/>
</dbReference>
<keyword evidence="5 11" id="KW-0547">Nucleotide-binding</keyword>
<feature type="binding site" evidence="11">
    <location>
        <position position="46"/>
    </location>
    <ligand>
        <name>ATP</name>
        <dbReference type="ChEBI" id="CHEBI:30616"/>
    </ligand>
</feature>
<feature type="domain" description="Protein kinase" evidence="15">
    <location>
        <begin position="17"/>
        <end position="276"/>
    </location>
</feature>
<keyword evidence="8" id="KW-0464">Manganese</keyword>
<dbReference type="PROSITE" id="PS00107">
    <property type="entry name" value="PROTEIN_KINASE_ATP"/>
    <property type="match status" value="1"/>
</dbReference>
<comment type="catalytic activity">
    <reaction evidence="10">
        <text>L-seryl-[protein] + ATP = O-phospho-L-seryl-[protein] + ADP + H(+)</text>
        <dbReference type="Rhea" id="RHEA:17989"/>
        <dbReference type="Rhea" id="RHEA-COMP:9863"/>
        <dbReference type="Rhea" id="RHEA-COMP:11604"/>
        <dbReference type="ChEBI" id="CHEBI:15378"/>
        <dbReference type="ChEBI" id="CHEBI:29999"/>
        <dbReference type="ChEBI" id="CHEBI:30616"/>
        <dbReference type="ChEBI" id="CHEBI:83421"/>
        <dbReference type="ChEBI" id="CHEBI:456216"/>
        <dbReference type="EC" id="2.7.11.1"/>
    </reaction>
</comment>
<keyword evidence="6" id="KW-0418">Kinase</keyword>
<feature type="region of interest" description="Disordered" evidence="13">
    <location>
        <begin position="465"/>
        <end position="487"/>
    </location>
</feature>
<dbReference type="FunFam" id="3.30.200.20:FF:000096">
    <property type="entry name" value="Non-specific serine/threonine protein kinase"/>
    <property type="match status" value="1"/>
</dbReference>
<evidence type="ECO:0000259" key="16">
    <source>
        <dbReference type="PROSITE" id="PS50816"/>
    </source>
</evidence>
<evidence type="ECO:0000256" key="13">
    <source>
        <dbReference type="SAM" id="MobiDB-lite"/>
    </source>
</evidence>
<dbReference type="OMA" id="NYRCPPW"/>
<evidence type="ECO:0000259" key="15">
    <source>
        <dbReference type="PROSITE" id="PS50011"/>
    </source>
</evidence>
<dbReference type="Pfam" id="PF03822">
    <property type="entry name" value="NAF"/>
    <property type="match status" value="1"/>
</dbReference>
<keyword evidence="18" id="KW-1185">Reference proteome</keyword>
<evidence type="ECO:0000256" key="3">
    <source>
        <dbReference type="ARBA" id="ARBA00022527"/>
    </source>
</evidence>
<evidence type="ECO:0000256" key="8">
    <source>
        <dbReference type="ARBA" id="ARBA00023211"/>
    </source>
</evidence>
<comment type="similarity">
    <text evidence="1">Belongs to the protein kinase superfamily. CAMK Ser/Thr protein kinase family. SNF1 subfamily.</text>
</comment>
<dbReference type="AlphaFoldDB" id="A0A1W0VZP2"/>
<evidence type="ECO:0000256" key="12">
    <source>
        <dbReference type="RuleBase" id="RU000304"/>
    </source>
</evidence>
<proteinExistence type="inferred from homology"/>
<dbReference type="Gene3D" id="1.10.510.10">
    <property type="entry name" value="Transferase(Phosphotransferase) domain 1"/>
    <property type="match status" value="1"/>
</dbReference>
<dbReference type="GO" id="GO:0004674">
    <property type="term" value="F:protein serine/threonine kinase activity"/>
    <property type="evidence" value="ECO:0000318"/>
    <property type="project" value="GO_Central"/>
</dbReference>
<dbReference type="Gramene" id="OQU87587">
    <property type="protein sequence ID" value="OQU87587"/>
    <property type="gene ID" value="SORBI_3003G302600"/>
</dbReference>
<keyword evidence="14" id="KW-1133">Transmembrane helix</keyword>
<dbReference type="FunFam" id="3.30.310.80:FF:000005">
    <property type="entry name" value="Non-specific serine/threonine protein kinase"/>
    <property type="match status" value="1"/>
</dbReference>
<evidence type="ECO:0000256" key="9">
    <source>
        <dbReference type="ARBA" id="ARBA00047899"/>
    </source>
</evidence>
<evidence type="ECO:0000256" key="14">
    <source>
        <dbReference type="SAM" id="Phobius"/>
    </source>
</evidence>
<evidence type="ECO:0000256" key="10">
    <source>
        <dbReference type="ARBA" id="ARBA00048679"/>
    </source>
</evidence>
<dbReference type="GO" id="GO:0007165">
    <property type="term" value="P:signal transduction"/>
    <property type="evidence" value="ECO:0000318"/>
    <property type="project" value="GO_Central"/>
</dbReference>
<dbReference type="PANTHER" id="PTHR43895">
    <property type="entry name" value="CALCIUM/CALMODULIN-DEPENDENT PROTEIN KINASE KINASE-RELATED"/>
    <property type="match status" value="1"/>
</dbReference>
<keyword evidence="4" id="KW-0808">Transferase</keyword>
<dbReference type="Proteomes" id="UP000000768">
    <property type="component" value="Chromosome 3"/>
</dbReference>
<feature type="region of interest" description="Disordered" evidence="13">
    <location>
        <begin position="304"/>
        <end position="338"/>
    </location>
</feature>
<feature type="transmembrane region" description="Helical" evidence="14">
    <location>
        <begin position="203"/>
        <end position="222"/>
    </location>
</feature>
<dbReference type="ExpressionAtlas" id="A0A1W0VZP2">
    <property type="expression patterns" value="baseline"/>
</dbReference>
<keyword evidence="3 12" id="KW-0723">Serine/threonine-protein kinase</keyword>
<feature type="domain" description="NAF" evidence="16">
    <location>
        <begin position="340"/>
        <end position="364"/>
    </location>
</feature>
<name>A0A1W0VZP2_SORBI</name>
<dbReference type="eggNOG" id="KOG0583">
    <property type="taxonomic scope" value="Eukaryota"/>
</dbReference>
<reference evidence="17 18" key="1">
    <citation type="journal article" date="2009" name="Nature">
        <title>The Sorghum bicolor genome and the diversification of grasses.</title>
        <authorList>
            <person name="Paterson A.H."/>
            <person name="Bowers J.E."/>
            <person name="Bruggmann R."/>
            <person name="Dubchak I."/>
            <person name="Grimwood J."/>
            <person name="Gundlach H."/>
            <person name="Haberer G."/>
            <person name="Hellsten U."/>
            <person name="Mitros T."/>
            <person name="Poliakov A."/>
            <person name="Schmutz J."/>
            <person name="Spannagl M."/>
            <person name="Tang H."/>
            <person name="Wang X."/>
            <person name="Wicker T."/>
            <person name="Bharti A.K."/>
            <person name="Chapman J."/>
            <person name="Feltus F.A."/>
            <person name="Gowik U."/>
            <person name="Grigoriev I.V."/>
            <person name="Lyons E."/>
            <person name="Maher C.A."/>
            <person name="Martis M."/>
            <person name="Narechania A."/>
            <person name="Otillar R.P."/>
            <person name="Penning B.W."/>
            <person name="Salamov A.A."/>
            <person name="Wang Y."/>
            <person name="Zhang L."/>
            <person name="Carpita N.C."/>
            <person name="Freeling M."/>
            <person name="Gingle A.R."/>
            <person name="Hash C.T."/>
            <person name="Keller B."/>
            <person name="Klein P."/>
            <person name="Kresovich S."/>
            <person name="McCann M.C."/>
            <person name="Ming R."/>
            <person name="Peterson D.G."/>
            <person name="Mehboob-ur-Rahman"/>
            <person name="Ware D."/>
            <person name="Westhoff P."/>
            <person name="Mayer K.F."/>
            <person name="Messing J."/>
            <person name="Rokhsar D.S."/>
        </authorList>
    </citation>
    <scope>NUCLEOTIDE SEQUENCE [LARGE SCALE GENOMIC DNA]</scope>
    <source>
        <strain evidence="18">cv. BTx623</strain>
    </source>
</reference>
<sequence length="487" mass="54548">MATMEKNQDSQLIMGRYRLGRLLGCGTFAKVYKAHKVATGEAVAVKVLDKDAVHRSGMAEKVKTEVDVMRRVRHPNVVRLHEVMATRSRIYFVMEYASGGELFARLSQSARFPEPVARRYFQQLITAVEFCHSRGVYHRDLKPENLLLDARGDLKVSDFGLSALQQDSGARFRGDGLLHTACGTPAYVAPEVLLKSGYDGAKADIWSCGVILFVLLAGYLPFSDTNLMLLYRKITQSNYMCPPWFSVEARKLLARMLDPNPRTRITIAKITANPWFQKGLCPRTTGKSDVSSETSEALGKEACKCHHQREDGDDDDDDDDEDTRKRKRSKVTVSSPTVAVRPSSMNAFDIISRSSGLDLSKMFDEEHRLEARFSSRETTAAIVSKLEEIAETRKLSVKLNKGGRVEMEGRQDCRRGALALEAEIFEVAPSVHVVEMRKTGGDSLEFREFYREELKPSLGDIVWSWQGGDSPPPAPVLVPRHATNQRS</sequence>
<dbReference type="STRING" id="4558.A0A1W0VZP2"/>
<dbReference type="EC" id="2.7.11.1" evidence="2"/>
<evidence type="ECO:0000256" key="2">
    <source>
        <dbReference type="ARBA" id="ARBA00012513"/>
    </source>
</evidence>
<dbReference type="InterPro" id="IPR008271">
    <property type="entry name" value="Ser/Thr_kinase_AS"/>
</dbReference>
<dbReference type="EMBL" id="CM000762">
    <property type="protein sequence ID" value="OQU87587.1"/>
    <property type="molecule type" value="Genomic_DNA"/>
</dbReference>
<dbReference type="PROSITE" id="PS50011">
    <property type="entry name" value="PROTEIN_KINASE_DOM"/>
    <property type="match status" value="1"/>
</dbReference>
<dbReference type="GO" id="GO:0106310">
    <property type="term" value="F:protein serine kinase activity"/>
    <property type="evidence" value="ECO:0007669"/>
    <property type="project" value="RHEA"/>
</dbReference>
<dbReference type="CDD" id="cd12195">
    <property type="entry name" value="CIPK_C"/>
    <property type="match status" value="1"/>
</dbReference>
<protein>
    <recommendedName>
        <fullName evidence="2">non-specific serine/threonine protein kinase</fullName>
        <ecNumber evidence="2">2.7.11.1</ecNumber>
    </recommendedName>
</protein>
<evidence type="ECO:0000313" key="18">
    <source>
        <dbReference type="Proteomes" id="UP000000768"/>
    </source>
</evidence>
<dbReference type="SUPFAM" id="SSF56112">
    <property type="entry name" value="Protein kinase-like (PK-like)"/>
    <property type="match status" value="1"/>
</dbReference>
<dbReference type="GO" id="GO:0005524">
    <property type="term" value="F:ATP binding"/>
    <property type="evidence" value="ECO:0007669"/>
    <property type="project" value="UniProtKB-UniRule"/>
</dbReference>
<comment type="catalytic activity">
    <reaction evidence="9">
        <text>L-threonyl-[protein] + ATP = O-phospho-L-threonyl-[protein] + ADP + H(+)</text>
        <dbReference type="Rhea" id="RHEA:46608"/>
        <dbReference type="Rhea" id="RHEA-COMP:11060"/>
        <dbReference type="Rhea" id="RHEA-COMP:11605"/>
        <dbReference type="ChEBI" id="CHEBI:15378"/>
        <dbReference type="ChEBI" id="CHEBI:30013"/>
        <dbReference type="ChEBI" id="CHEBI:30616"/>
        <dbReference type="ChEBI" id="CHEBI:61977"/>
        <dbReference type="ChEBI" id="CHEBI:456216"/>
        <dbReference type="EC" id="2.7.11.1"/>
    </reaction>
</comment>
<dbReference type="InterPro" id="IPR000719">
    <property type="entry name" value="Prot_kinase_dom"/>
</dbReference>
<dbReference type="Pfam" id="PF00069">
    <property type="entry name" value="Pkinase"/>
    <property type="match status" value="1"/>
</dbReference>
<evidence type="ECO:0000256" key="1">
    <source>
        <dbReference type="ARBA" id="ARBA00006234"/>
    </source>
</evidence>
<evidence type="ECO:0000256" key="7">
    <source>
        <dbReference type="ARBA" id="ARBA00022840"/>
    </source>
</evidence>
<organism evidence="17 18">
    <name type="scientific">Sorghum bicolor</name>
    <name type="common">Sorghum</name>
    <name type="synonym">Sorghum vulgare</name>
    <dbReference type="NCBI Taxonomy" id="4558"/>
    <lineage>
        <taxon>Eukaryota</taxon>
        <taxon>Viridiplantae</taxon>
        <taxon>Streptophyta</taxon>
        <taxon>Embryophyta</taxon>
        <taxon>Tracheophyta</taxon>
        <taxon>Spermatophyta</taxon>
        <taxon>Magnoliopsida</taxon>
        <taxon>Liliopsida</taxon>
        <taxon>Poales</taxon>
        <taxon>Poaceae</taxon>
        <taxon>PACMAD clade</taxon>
        <taxon>Panicoideae</taxon>
        <taxon>Andropogonodae</taxon>
        <taxon>Andropogoneae</taxon>
        <taxon>Sorghinae</taxon>
        <taxon>Sorghum</taxon>
    </lineage>
</organism>
<evidence type="ECO:0000256" key="6">
    <source>
        <dbReference type="ARBA" id="ARBA00022777"/>
    </source>
</evidence>
<keyword evidence="14" id="KW-0812">Transmembrane</keyword>
<keyword evidence="7 11" id="KW-0067">ATP-binding</keyword>
<dbReference type="InterPro" id="IPR011009">
    <property type="entry name" value="Kinase-like_dom_sf"/>
</dbReference>
<evidence type="ECO:0000256" key="5">
    <source>
        <dbReference type="ARBA" id="ARBA00022741"/>
    </source>
</evidence>
<evidence type="ECO:0000256" key="4">
    <source>
        <dbReference type="ARBA" id="ARBA00022679"/>
    </source>
</evidence>
<dbReference type="FunCoup" id="A0A1W0VZP2">
    <property type="interactions" value="107"/>
</dbReference>
<dbReference type="Gene3D" id="3.30.310.80">
    <property type="entry name" value="Kinase associated domain 1, KA1"/>
    <property type="match status" value="1"/>
</dbReference>
<keyword evidence="14" id="KW-0472">Membrane</keyword>
<accession>A0A1W0VZP2</accession>
<dbReference type="FunFam" id="1.10.510.10:FF:000653">
    <property type="entry name" value="Non-specific serine/threonine protein kinase"/>
    <property type="match status" value="1"/>
</dbReference>
<dbReference type="PROSITE" id="PS50816">
    <property type="entry name" value="NAF"/>
    <property type="match status" value="1"/>
</dbReference>
<dbReference type="PROSITE" id="PS00108">
    <property type="entry name" value="PROTEIN_KINASE_ST"/>
    <property type="match status" value="1"/>
</dbReference>
<dbReference type="SMART" id="SM00220">
    <property type="entry name" value="S_TKc"/>
    <property type="match status" value="1"/>
</dbReference>
<dbReference type="InterPro" id="IPR004041">
    <property type="entry name" value="NAF_dom"/>
</dbReference>
<gene>
    <name evidence="17" type="ORF">SORBI_3003G302600</name>
</gene>
<dbReference type="InterPro" id="IPR018451">
    <property type="entry name" value="NAF/FISL_domain"/>
</dbReference>
<reference evidence="18" key="2">
    <citation type="journal article" date="2018" name="Plant J.">
        <title>The Sorghum bicolor reference genome: improved assembly, gene annotations, a transcriptome atlas, and signatures of genome organization.</title>
        <authorList>
            <person name="McCormick R.F."/>
            <person name="Truong S.K."/>
            <person name="Sreedasyam A."/>
            <person name="Jenkins J."/>
            <person name="Shu S."/>
            <person name="Sims D."/>
            <person name="Kennedy M."/>
            <person name="Amirebrahimi M."/>
            <person name="Weers B.D."/>
            <person name="McKinley B."/>
            <person name="Mattison A."/>
            <person name="Morishige D.T."/>
            <person name="Grimwood J."/>
            <person name="Schmutz J."/>
            <person name="Mullet J.E."/>
        </authorList>
    </citation>
    <scope>NUCLEOTIDE SEQUENCE [LARGE SCALE GENOMIC DNA]</scope>
    <source>
        <strain evidence="18">cv. BTx623</strain>
    </source>
</reference>
<feature type="compositionally biased region" description="Acidic residues" evidence="13">
    <location>
        <begin position="311"/>
        <end position="321"/>
    </location>
</feature>
<dbReference type="InParanoid" id="A0A1W0VZP2"/>
<dbReference type="PANTHER" id="PTHR43895:SF7">
    <property type="entry name" value="CBL-INTERACTING PROTEIN KINASE 30"/>
    <property type="match status" value="1"/>
</dbReference>
<evidence type="ECO:0000313" key="17">
    <source>
        <dbReference type="EMBL" id="OQU87587.1"/>
    </source>
</evidence>
<evidence type="ECO:0000256" key="11">
    <source>
        <dbReference type="PROSITE-ProRule" id="PRU10141"/>
    </source>
</evidence>
<dbReference type="OrthoDB" id="539158at2759"/>